<gene>
    <name evidence="1" type="primary">tenA</name>
    <name evidence="1" type="ORF">HSR121_0658</name>
</gene>
<dbReference type="RefSeq" id="WP_267491101.1">
    <property type="nucleotide sequence ID" value="NZ_CP064787.1"/>
</dbReference>
<reference evidence="1" key="1">
    <citation type="submission" date="2020-11" db="EMBL/GenBank/DDBJ databases">
        <title>Carbohydrate-dependent, anaerobic sulfur respiration: A novel catabolism in halophilic archaea.</title>
        <authorList>
            <person name="Sorokin D.Y."/>
            <person name="Messina E."/>
            <person name="Smedile F."/>
            <person name="La Cono V."/>
            <person name="Hallsworth J.E."/>
            <person name="Yakimov M.M."/>
        </authorList>
    </citation>
    <scope>NUCLEOTIDE SEQUENCE</scope>
    <source>
        <strain evidence="1">HSR12-1</strain>
    </source>
</reference>
<name>A0A897MWP4_9EURY</name>
<dbReference type="GeneID" id="76803526"/>
<evidence type="ECO:0000313" key="1">
    <source>
        <dbReference type="EMBL" id="QSG05012.1"/>
    </source>
</evidence>
<dbReference type="EMBL" id="CP064787">
    <property type="protein sequence ID" value="QSG05012.1"/>
    <property type="molecule type" value="Genomic_DNA"/>
</dbReference>
<evidence type="ECO:0000313" key="2">
    <source>
        <dbReference type="Proteomes" id="UP000663525"/>
    </source>
</evidence>
<proteinExistence type="predicted"/>
<organism evidence="1 2">
    <name type="scientific">Halapricum desulfuricans</name>
    <dbReference type="NCBI Taxonomy" id="2841257"/>
    <lineage>
        <taxon>Archaea</taxon>
        <taxon>Methanobacteriati</taxon>
        <taxon>Methanobacteriota</taxon>
        <taxon>Stenosarchaea group</taxon>
        <taxon>Halobacteria</taxon>
        <taxon>Halobacteriales</taxon>
        <taxon>Haloarculaceae</taxon>
        <taxon>Halapricum</taxon>
    </lineage>
</organism>
<dbReference type="Proteomes" id="UP000663525">
    <property type="component" value="Chromosome"/>
</dbReference>
<sequence length="41" mass="4758">MCTAEAGSFADLDRYRRLFETSAQFESLFRDAAWNGEERPL</sequence>
<accession>A0A897MWP4</accession>
<protein>
    <submittedName>
        <fullName evidence="1">Transcriptional activator TenA</fullName>
    </submittedName>
</protein>
<dbReference type="AlphaFoldDB" id="A0A897MWP4"/>